<dbReference type="PANTHER" id="PTHR11934:SF0">
    <property type="entry name" value="RIBOSE-5-PHOSPHATE ISOMERASE"/>
    <property type="match status" value="1"/>
</dbReference>
<dbReference type="SUPFAM" id="SSF75445">
    <property type="entry name" value="D-ribose-5-phosphate isomerase (RpiA), lid domain"/>
    <property type="match status" value="1"/>
</dbReference>
<evidence type="ECO:0000256" key="2">
    <source>
        <dbReference type="ARBA" id="ARBA00023235"/>
    </source>
</evidence>
<dbReference type="AlphaFoldDB" id="A0A160SX42"/>
<dbReference type="GO" id="GO:0009052">
    <property type="term" value="P:pentose-phosphate shunt, non-oxidative branch"/>
    <property type="evidence" value="ECO:0007669"/>
    <property type="project" value="UniProtKB-UniRule"/>
</dbReference>
<proteinExistence type="inferred from homology"/>
<dbReference type="NCBIfam" id="TIGR00021">
    <property type="entry name" value="rpiA"/>
    <property type="match status" value="1"/>
</dbReference>
<dbReference type="Proteomes" id="UP000243633">
    <property type="component" value="Chromosome 1"/>
</dbReference>
<feature type="binding site" evidence="3">
    <location>
        <position position="120"/>
    </location>
    <ligand>
        <name>substrate</name>
    </ligand>
</feature>
<evidence type="ECO:0000313" key="5">
    <source>
        <dbReference type="Proteomes" id="UP000243633"/>
    </source>
</evidence>
<dbReference type="EMBL" id="LN890285">
    <property type="protein sequence ID" value="CUR53248.1"/>
    <property type="molecule type" value="Genomic_DNA"/>
</dbReference>
<dbReference type="Gene3D" id="3.40.50.1360">
    <property type="match status" value="1"/>
</dbReference>
<evidence type="ECO:0000256" key="3">
    <source>
        <dbReference type="HAMAP-Rule" id="MF_00170"/>
    </source>
</evidence>
<dbReference type="RefSeq" id="WP_075472737.1">
    <property type="nucleotide sequence ID" value="NZ_CP135003.1"/>
</dbReference>
<dbReference type="EC" id="5.3.1.6" evidence="3"/>
<feature type="active site" description="Proton acceptor" evidence="3">
    <location>
        <position position="102"/>
    </location>
</feature>
<feature type="binding site" evidence="3">
    <location>
        <begin position="93"/>
        <end position="96"/>
    </location>
    <ligand>
        <name>substrate</name>
    </ligand>
</feature>
<feature type="binding site" evidence="3">
    <location>
        <begin position="80"/>
        <end position="83"/>
    </location>
    <ligand>
        <name>substrate</name>
    </ligand>
</feature>
<feature type="binding site" evidence="3">
    <location>
        <begin position="27"/>
        <end position="30"/>
    </location>
    <ligand>
        <name>substrate</name>
    </ligand>
</feature>
<dbReference type="InterPro" id="IPR004788">
    <property type="entry name" value="Ribose5P_isomerase_type_A"/>
</dbReference>
<comment type="subunit">
    <text evidence="3">Homodimer.</text>
</comment>
<dbReference type="InterPro" id="IPR037171">
    <property type="entry name" value="NagB/RpiA_transferase-like"/>
</dbReference>
<evidence type="ECO:0000313" key="4">
    <source>
        <dbReference type="EMBL" id="CUR53248.1"/>
    </source>
</evidence>
<dbReference type="GO" id="GO:0005829">
    <property type="term" value="C:cytosol"/>
    <property type="evidence" value="ECO:0007669"/>
    <property type="project" value="TreeGrafter"/>
</dbReference>
<comment type="similarity">
    <text evidence="3">Belongs to the ribose 5-phosphate isomerase family.</text>
</comment>
<organism evidence="4 5">
    <name type="scientific">Buchnera aphidicola subsp. Tuberolachnus salignus</name>
    <dbReference type="NCBI Taxonomy" id="98804"/>
    <lineage>
        <taxon>Bacteria</taxon>
        <taxon>Pseudomonadati</taxon>
        <taxon>Pseudomonadota</taxon>
        <taxon>Gammaproteobacteria</taxon>
        <taxon>Enterobacterales</taxon>
        <taxon>Erwiniaceae</taxon>
        <taxon>Buchnera</taxon>
    </lineage>
</organism>
<keyword evidence="2 3" id="KW-0413">Isomerase</keyword>
<comment type="pathway">
    <text evidence="3">Carbohydrate degradation; pentose phosphate pathway; D-ribose 5-phosphate from D-ribulose 5-phosphate (non-oxidative stage): step 1/1.</text>
</comment>
<dbReference type="Gene3D" id="3.30.70.260">
    <property type="match status" value="1"/>
</dbReference>
<gene>
    <name evidence="3 4" type="primary">rpiA</name>
    <name evidence="4" type="ORF">BTSPAZIEG_0280</name>
</gene>
<sequence>MSEILKKKVAEHALKYVPKDTIIGIGSGTTIRYFIEALKSIRFSILGAVSSSVKSSNFLKRINIKLYNLNEISKLEIYIDSADEINHNLEMIKGGGGALTQEKIISSVSKKFICIVDESKFVKKLGSFPLPIEVIPISLNYVSRELIKLGGHPKHRKNFVTDNGNFIIDVFHLNFDFPKKLEKFINNISGVVTVGLFSFRKADVLLVCGRKYFKVVY</sequence>
<comment type="catalytic activity">
    <reaction evidence="1 3">
        <text>aldehydo-D-ribose 5-phosphate = D-ribulose 5-phosphate</text>
        <dbReference type="Rhea" id="RHEA:14657"/>
        <dbReference type="ChEBI" id="CHEBI:58121"/>
        <dbReference type="ChEBI" id="CHEBI:58273"/>
        <dbReference type="EC" id="5.3.1.6"/>
    </reaction>
</comment>
<dbReference type="PANTHER" id="PTHR11934">
    <property type="entry name" value="RIBOSE-5-PHOSPHATE ISOMERASE"/>
    <property type="match status" value="1"/>
</dbReference>
<comment type="function">
    <text evidence="3">Catalyzes the reversible conversion of ribose-5-phosphate to ribulose 5-phosphate.</text>
</comment>
<dbReference type="CDD" id="cd01398">
    <property type="entry name" value="RPI_A"/>
    <property type="match status" value="1"/>
</dbReference>
<dbReference type="OrthoDB" id="5870696at2"/>
<dbReference type="NCBIfam" id="NF001924">
    <property type="entry name" value="PRK00702.1"/>
    <property type="match status" value="1"/>
</dbReference>
<keyword evidence="5" id="KW-1185">Reference proteome</keyword>
<dbReference type="UniPathway" id="UPA00115">
    <property type="reaction ID" value="UER00412"/>
</dbReference>
<dbReference type="Pfam" id="PF06026">
    <property type="entry name" value="Rib_5-P_isom_A"/>
    <property type="match status" value="1"/>
</dbReference>
<accession>A0A160SX42</accession>
<dbReference type="FunFam" id="3.40.50.1360:FF:000001">
    <property type="entry name" value="Ribose-5-phosphate isomerase A"/>
    <property type="match status" value="1"/>
</dbReference>
<dbReference type="SUPFAM" id="SSF100950">
    <property type="entry name" value="NagB/RpiA/CoA transferase-like"/>
    <property type="match status" value="1"/>
</dbReference>
<dbReference type="GO" id="GO:0006014">
    <property type="term" value="P:D-ribose metabolic process"/>
    <property type="evidence" value="ECO:0007669"/>
    <property type="project" value="TreeGrafter"/>
</dbReference>
<dbReference type="GO" id="GO:0004751">
    <property type="term" value="F:ribose-5-phosphate isomerase activity"/>
    <property type="evidence" value="ECO:0007669"/>
    <property type="project" value="UniProtKB-UniRule"/>
</dbReference>
<dbReference type="STRING" id="98804.BTSPAZIEG_0280"/>
<name>A0A160SX42_BUCTT</name>
<dbReference type="HAMAP" id="MF_00170">
    <property type="entry name" value="Rib_5P_isom_A"/>
    <property type="match status" value="1"/>
</dbReference>
<evidence type="ECO:0000256" key="1">
    <source>
        <dbReference type="ARBA" id="ARBA00001713"/>
    </source>
</evidence>
<reference evidence="5" key="1">
    <citation type="submission" date="2015-10" db="EMBL/GenBank/DDBJ databases">
        <authorList>
            <person name="Manzano-Marin A."/>
            <person name="Manzano-Marin A."/>
        </authorList>
    </citation>
    <scope>NUCLEOTIDE SEQUENCE [LARGE SCALE GENOMIC DNA]</scope>
    <source>
        <strain evidence="5">BTs</strain>
    </source>
</reference>
<protein>
    <recommendedName>
        <fullName evidence="3">Ribose-5-phosphate isomerase A</fullName>
        <ecNumber evidence="3">5.3.1.6</ecNumber>
    </recommendedName>
    <alternativeName>
        <fullName evidence="3">Phosphoriboisomerase A</fullName>
        <shortName evidence="3">PRI</shortName>
    </alternativeName>
</protein>
<dbReference type="InterPro" id="IPR020672">
    <property type="entry name" value="Ribose5P_isomerase_typA_subgr"/>
</dbReference>
<dbReference type="PATRIC" id="fig|98804.3.peg.266"/>